<dbReference type="Gene3D" id="1.10.220.150">
    <property type="entry name" value="Arf GTPase activating protein"/>
    <property type="match status" value="1"/>
</dbReference>
<dbReference type="InterPro" id="IPR036775">
    <property type="entry name" value="DNA_pol_Y-fam_lit_finger_sf"/>
</dbReference>
<evidence type="ECO:0000256" key="5">
    <source>
        <dbReference type="ARBA" id="ARBA00023204"/>
    </source>
</evidence>
<dbReference type="SMART" id="SM00105">
    <property type="entry name" value="ArfGap"/>
    <property type="match status" value="1"/>
</dbReference>
<gene>
    <name evidence="12" type="ORF">APUTEX25_005720</name>
</gene>
<dbReference type="PROSITE" id="PS50173">
    <property type="entry name" value="UMUC"/>
    <property type="match status" value="1"/>
</dbReference>
<dbReference type="InterPro" id="IPR038508">
    <property type="entry name" value="ArfGAP_dom_sf"/>
</dbReference>
<protein>
    <recommendedName>
        <fullName evidence="7">DNA polymerase eta</fullName>
    </recommendedName>
</protein>
<evidence type="ECO:0000256" key="1">
    <source>
        <dbReference type="ARBA" id="ARBA00004123"/>
    </source>
</evidence>
<dbReference type="GO" id="GO:0006281">
    <property type="term" value="P:DNA repair"/>
    <property type="evidence" value="ECO:0007669"/>
    <property type="project" value="UniProtKB-KW"/>
</dbReference>
<evidence type="ECO:0000256" key="7">
    <source>
        <dbReference type="ARBA" id="ARBA00044975"/>
    </source>
</evidence>
<keyword evidence="5" id="KW-0234">DNA repair</keyword>
<dbReference type="Pfam" id="PF01412">
    <property type="entry name" value="ArfGap"/>
    <property type="match status" value="1"/>
</dbReference>
<dbReference type="PANTHER" id="PTHR45873">
    <property type="entry name" value="DNA POLYMERASE ETA"/>
    <property type="match status" value="1"/>
</dbReference>
<comment type="caution">
    <text evidence="12">The sequence shown here is derived from an EMBL/GenBank/DDBJ whole genome shotgun (WGS) entry which is preliminary data.</text>
</comment>
<feature type="compositionally biased region" description="Basic and acidic residues" evidence="9">
    <location>
        <begin position="877"/>
        <end position="887"/>
    </location>
</feature>
<dbReference type="GO" id="GO:0005657">
    <property type="term" value="C:replication fork"/>
    <property type="evidence" value="ECO:0007669"/>
    <property type="project" value="TreeGrafter"/>
</dbReference>
<dbReference type="GO" id="GO:0003887">
    <property type="term" value="F:DNA-directed DNA polymerase activity"/>
    <property type="evidence" value="ECO:0007669"/>
    <property type="project" value="TreeGrafter"/>
</dbReference>
<evidence type="ECO:0000313" key="12">
    <source>
        <dbReference type="EMBL" id="RMZ55094.1"/>
    </source>
</evidence>
<evidence type="ECO:0000313" key="13">
    <source>
        <dbReference type="Proteomes" id="UP000279271"/>
    </source>
</evidence>
<dbReference type="GO" id="GO:0005634">
    <property type="term" value="C:nucleus"/>
    <property type="evidence" value="ECO:0007669"/>
    <property type="project" value="UniProtKB-SubCell"/>
</dbReference>
<evidence type="ECO:0000256" key="4">
    <source>
        <dbReference type="ARBA" id="ARBA00022763"/>
    </source>
</evidence>
<dbReference type="SUPFAM" id="SSF100879">
    <property type="entry name" value="Lesion bypass DNA polymerase (Y-family), little finger domain"/>
    <property type="match status" value="1"/>
</dbReference>
<dbReference type="EMBL" id="QOKY01000171">
    <property type="protein sequence ID" value="RMZ55094.1"/>
    <property type="molecule type" value="Genomic_DNA"/>
</dbReference>
<dbReference type="GO" id="GO:0042276">
    <property type="term" value="P:error-prone translesion synthesis"/>
    <property type="evidence" value="ECO:0007669"/>
    <property type="project" value="TreeGrafter"/>
</dbReference>
<keyword evidence="8" id="KW-0863">Zinc-finger</keyword>
<feature type="region of interest" description="Disordered" evidence="9">
    <location>
        <begin position="937"/>
        <end position="986"/>
    </location>
</feature>
<dbReference type="InterPro" id="IPR001164">
    <property type="entry name" value="ArfGAP_dom"/>
</dbReference>
<dbReference type="SUPFAM" id="SSF57863">
    <property type="entry name" value="ArfGap/RecO-like zinc finger"/>
    <property type="match status" value="1"/>
</dbReference>
<reference evidence="13" key="1">
    <citation type="journal article" date="2018" name="Algal Res.">
        <title>Characterization of plant carbon substrate utilization by Auxenochlorella protothecoides.</title>
        <authorList>
            <person name="Vogler B.W."/>
            <person name="Starkenburg S.R."/>
            <person name="Sudasinghe N."/>
            <person name="Schambach J.Y."/>
            <person name="Rollin J.A."/>
            <person name="Pattathil S."/>
            <person name="Barry A.N."/>
        </authorList>
    </citation>
    <scope>NUCLEOTIDE SEQUENCE [LARGE SCALE GENOMIC DNA]</scope>
    <source>
        <strain evidence="13">UTEX 25</strain>
    </source>
</reference>
<keyword evidence="4" id="KW-0227">DNA damage</keyword>
<dbReference type="SUPFAM" id="SSF56672">
    <property type="entry name" value="DNA/RNA polymerases"/>
    <property type="match status" value="1"/>
</dbReference>
<sequence>MAQQVLERDPLFRRMRMKPENKVCFDCPAKNPAWASVPYGVLICLNCAGVHRSLGVHLSFVRSTTLDSWTEEQLAVMAAGGNGRARTFFKQHGWDEVGSDKIEAKYTSRAAQLYRRQLEKDAAKLLEGDAGAAGGAGAGDASDPWSDSYRSKGAAPEAASPARANSLASQRTSSAEAAAPEAPDHQSPPAAAPAPRRPAPAARSGAGARKPAGKLGGGLGIRKAAVRVDDSLFEQEPAAPEEAPGATNGEGRATGPKGQAHGSKDFDDEDFGGAQAPSSRFDLDAMEERARPPAQRGQDGHLKLTSNDDFFNDPLGSDAGCNSPGGGGFGGGGGSSGWGRASRSVPAGPPATTSDASGSAAQARFGSAKAISSAAYFNQDKGENDYEKQARLAKFSSAGAISSDAYFGREDESRRGGGGPGAGNLDMSAAELVSKISLTAKQDMAQLKNMASAAGSRLSSLAQGFMRDLQGGVSEEMELPRNKVICHVDLDAFYAQVEAKRDPNRLAGKPLAVVQYNPQGDLRTLLPEDDRVIPASPNSIIAVSYEARAQGVRRNMRGDEACALCPDLILVQVPTAHGKADLTLYRAAGRRLLAKLASGLHKPDACTLVAAAGVPELLADLPLARLRMLGGKYGAGLTDALGVTTAGQLAALPRSRLEAVAGEKDAAWLVGLCRGVDGEEVVERRLPKSQSCGKTFRGRRSALADLDAVRHWLGELGKELEERLAADREENGRMPTLLTVSWSRDAPPALAPDGWARVPSVPSVSRSCALRRPEAAAMADDAAALVRRWASVQPPGWNIGAMSLEASKFVMAQGESAAITRFFKAGGAQAGPSAADAVSPDGAGAKLEGDAGAGEGVHVVQSEESMCPASGSQQVAEGRRSPTHEPGDGAEASASPATRPAPGVRPGALLSSEQEAFLAELPPELRSEARAQLGVAAMRSRVAAGKRQTPDRGRGRAGAAARPARRRLPPEQQPGGSTLDRFLSGA</sequence>
<feature type="region of interest" description="Disordered" evidence="9">
    <location>
        <begin position="130"/>
        <end position="218"/>
    </location>
</feature>
<keyword evidence="8" id="KW-0862">Zinc</keyword>
<evidence type="ECO:0000259" key="10">
    <source>
        <dbReference type="PROSITE" id="PS50115"/>
    </source>
</evidence>
<feature type="compositionally biased region" description="Polar residues" evidence="9">
    <location>
        <begin position="351"/>
        <end position="360"/>
    </location>
</feature>
<dbReference type="Gene3D" id="3.30.1490.100">
    <property type="entry name" value="DNA polymerase, Y-family, little finger domain"/>
    <property type="match status" value="1"/>
</dbReference>
<feature type="region of interest" description="Disordered" evidence="9">
    <location>
        <begin position="829"/>
        <end position="907"/>
    </location>
</feature>
<evidence type="ECO:0000259" key="11">
    <source>
        <dbReference type="PROSITE" id="PS50173"/>
    </source>
</evidence>
<feature type="region of interest" description="Disordered" evidence="9">
    <location>
        <begin position="235"/>
        <end position="360"/>
    </location>
</feature>
<keyword evidence="6" id="KW-0539">Nucleus</keyword>
<comment type="subcellular location">
    <subcellularLocation>
        <location evidence="1">Nucleus</location>
    </subcellularLocation>
</comment>
<accession>A0A3M7KZ57</accession>
<dbReference type="Pfam" id="PF21704">
    <property type="entry name" value="POLH-Rev1_HhH"/>
    <property type="match status" value="1"/>
</dbReference>
<feature type="compositionally biased region" description="Low complexity" evidence="9">
    <location>
        <begin position="154"/>
        <end position="164"/>
    </location>
</feature>
<feature type="compositionally biased region" description="Low complexity" evidence="9">
    <location>
        <begin position="199"/>
        <end position="210"/>
    </location>
</feature>
<evidence type="ECO:0000256" key="2">
    <source>
        <dbReference type="ARBA" id="ARBA00022679"/>
    </source>
</evidence>
<evidence type="ECO:0000256" key="3">
    <source>
        <dbReference type="ARBA" id="ARBA00022723"/>
    </source>
</evidence>
<dbReference type="InterPro" id="IPR001126">
    <property type="entry name" value="UmuC"/>
</dbReference>
<dbReference type="Gene3D" id="3.40.1170.60">
    <property type="match status" value="1"/>
</dbReference>
<evidence type="ECO:0000256" key="6">
    <source>
        <dbReference type="ARBA" id="ARBA00023242"/>
    </source>
</evidence>
<dbReference type="Gene3D" id="1.10.150.20">
    <property type="entry name" value="5' to 3' exonuclease, C-terminal subdomain"/>
    <property type="match status" value="1"/>
</dbReference>
<feature type="region of interest" description="Disordered" evidence="9">
    <location>
        <begin position="406"/>
        <end position="425"/>
    </location>
</feature>
<organism evidence="12 13">
    <name type="scientific">Auxenochlorella protothecoides</name>
    <name type="common">Green microalga</name>
    <name type="synonym">Chlorella protothecoides</name>
    <dbReference type="NCBI Taxonomy" id="3075"/>
    <lineage>
        <taxon>Eukaryota</taxon>
        <taxon>Viridiplantae</taxon>
        <taxon>Chlorophyta</taxon>
        <taxon>core chlorophytes</taxon>
        <taxon>Trebouxiophyceae</taxon>
        <taxon>Chlorellales</taxon>
        <taxon>Chlorellaceae</taxon>
        <taxon>Auxenochlorella</taxon>
    </lineage>
</organism>
<dbReference type="PRINTS" id="PR00405">
    <property type="entry name" value="REVINTRACTNG"/>
</dbReference>
<keyword evidence="2" id="KW-0808">Transferase</keyword>
<dbReference type="CDD" id="cd08831">
    <property type="entry name" value="ArfGap_ArfGap2_3_like"/>
    <property type="match status" value="1"/>
</dbReference>
<dbReference type="GO" id="GO:0035861">
    <property type="term" value="C:site of double-strand break"/>
    <property type="evidence" value="ECO:0007669"/>
    <property type="project" value="TreeGrafter"/>
</dbReference>
<feature type="domain" description="UmuC" evidence="11">
    <location>
        <begin position="485"/>
        <end position="621"/>
    </location>
</feature>
<evidence type="ECO:0000256" key="9">
    <source>
        <dbReference type="SAM" id="MobiDB-lite"/>
    </source>
</evidence>
<dbReference type="GO" id="GO:0003684">
    <property type="term" value="F:damaged DNA binding"/>
    <property type="evidence" value="ECO:0007669"/>
    <property type="project" value="InterPro"/>
</dbReference>
<dbReference type="Pfam" id="PF11799">
    <property type="entry name" value="IMS_C"/>
    <property type="match status" value="1"/>
</dbReference>
<evidence type="ECO:0000256" key="8">
    <source>
        <dbReference type="PROSITE-ProRule" id="PRU00288"/>
    </source>
</evidence>
<dbReference type="AlphaFoldDB" id="A0A3M7KZ57"/>
<dbReference type="Proteomes" id="UP000279271">
    <property type="component" value="Unassembled WGS sequence"/>
</dbReference>
<dbReference type="PANTHER" id="PTHR45873:SF1">
    <property type="entry name" value="DNA POLYMERASE ETA"/>
    <property type="match status" value="1"/>
</dbReference>
<dbReference type="GO" id="GO:0009314">
    <property type="term" value="P:response to radiation"/>
    <property type="evidence" value="ECO:0007669"/>
    <property type="project" value="TreeGrafter"/>
</dbReference>
<dbReference type="GO" id="GO:0008270">
    <property type="term" value="F:zinc ion binding"/>
    <property type="evidence" value="ECO:0007669"/>
    <property type="project" value="UniProtKB-KW"/>
</dbReference>
<dbReference type="Pfam" id="PF00817">
    <property type="entry name" value="IMS"/>
    <property type="match status" value="1"/>
</dbReference>
<proteinExistence type="predicted"/>
<feature type="compositionally biased region" description="Basic and acidic residues" evidence="9">
    <location>
        <begin position="281"/>
        <end position="291"/>
    </location>
</feature>
<dbReference type="GO" id="GO:0005096">
    <property type="term" value="F:GTPase activator activity"/>
    <property type="evidence" value="ECO:0007669"/>
    <property type="project" value="InterPro"/>
</dbReference>
<dbReference type="InterPro" id="IPR017961">
    <property type="entry name" value="DNA_pol_Y-fam_little_finger"/>
</dbReference>
<name>A0A3M7KZ57_AUXPR</name>
<feature type="domain" description="Arf-GAP" evidence="10">
    <location>
        <begin position="9"/>
        <end position="118"/>
    </location>
</feature>
<dbReference type="InterPro" id="IPR043502">
    <property type="entry name" value="DNA/RNA_pol_sf"/>
</dbReference>
<feature type="compositionally biased region" description="Gly residues" evidence="9">
    <location>
        <begin position="323"/>
        <end position="337"/>
    </location>
</feature>
<dbReference type="InterPro" id="IPR052230">
    <property type="entry name" value="DNA_polymerase_eta"/>
</dbReference>
<dbReference type="InterPro" id="IPR037278">
    <property type="entry name" value="ARFGAP/RecO"/>
</dbReference>
<dbReference type="PROSITE" id="PS50115">
    <property type="entry name" value="ARFGAP"/>
    <property type="match status" value="1"/>
</dbReference>
<keyword evidence="3" id="KW-0479">Metal-binding</keyword>